<feature type="domain" description="Carbohydrate kinase FGGY C-terminal" evidence="3">
    <location>
        <begin position="6"/>
        <end position="127"/>
    </location>
</feature>
<dbReference type="GO" id="GO:0016301">
    <property type="term" value="F:kinase activity"/>
    <property type="evidence" value="ECO:0007669"/>
    <property type="project" value="UniProtKB-KW"/>
</dbReference>
<protein>
    <recommendedName>
        <fullName evidence="3">Carbohydrate kinase FGGY C-terminal domain-containing protein</fullName>
    </recommendedName>
</protein>
<proteinExistence type="predicted"/>
<gene>
    <name evidence="4" type="ORF">S03H2_34824</name>
</gene>
<dbReference type="InterPro" id="IPR018483">
    <property type="entry name" value="Carb_kinase_FGGY_CS"/>
</dbReference>
<dbReference type="GO" id="GO:0016773">
    <property type="term" value="F:phosphotransferase activity, alcohol group as acceptor"/>
    <property type="evidence" value="ECO:0007669"/>
    <property type="project" value="InterPro"/>
</dbReference>
<dbReference type="InterPro" id="IPR050406">
    <property type="entry name" value="FGGY_Carb_Kinase"/>
</dbReference>
<reference evidence="4" key="1">
    <citation type="journal article" date="2014" name="Front. Microbiol.">
        <title>High frequency of phylogenetically diverse reductive dehalogenase-homologous genes in deep subseafloor sedimentary metagenomes.</title>
        <authorList>
            <person name="Kawai M."/>
            <person name="Futagami T."/>
            <person name="Toyoda A."/>
            <person name="Takaki Y."/>
            <person name="Nishi S."/>
            <person name="Hori S."/>
            <person name="Arai W."/>
            <person name="Tsubouchi T."/>
            <person name="Morono Y."/>
            <person name="Uchiyama I."/>
            <person name="Ito T."/>
            <person name="Fujiyama A."/>
            <person name="Inagaki F."/>
            <person name="Takami H."/>
        </authorList>
    </citation>
    <scope>NUCLEOTIDE SEQUENCE</scope>
    <source>
        <strain evidence="4">Expedition CK06-06</strain>
    </source>
</reference>
<evidence type="ECO:0000313" key="4">
    <source>
        <dbReference type="EMBL" id="GAH58699.1"/>
    </source>
</evidence>
<name>X1HXZ9_9ZZZZ</name>
<organism evidence="4">
    <name type="scientific">marine sediment metagenome</name>
    <dbReference type="NCBI Taxonomy" id="412755"/>
    <lineage>
        <taxon>unclassified sequences</taxon>
        <taxon>metagenomes</taxon>
        <taxon>ecological metagenomes</taxon>
    </lineage>
</organism>
<dbReference type="AlphaFoldDB" id="X1HXZ9"/>
<dbReference type="Pfam" id="PF02782">
    <property type="entry name" value="FGGY_C"/>
    <property type="match status" value="1"/>
</dbReference>
<dbReference type="PROSITE" id="PS00445">
    <property type="entry name" value="FGGY_KINASES_2"/>
    <property type="match status" value="1"/>
</dbReference>
<dbReference type="EMBL" id="BARU01021269">
    <property type="protein sequence ID" value="GAH58699.1"/>
    <property type="molecule type" value="Genomic_DNA"/>
</dbReference>
<dbReference type="GO" id="GO:0005975">
    <property type="term" value="P:carbohydrate metabolic process"/>
    <property type="evidence" value="ECO:0007669"/>
    <property type="project" value="InterPro"/>
</dbReference>
<evidence type="ECO:0000256" key="2">
    <source>
        <dbReference type="ARBA" id="ARBA00022777"/>
    </source>
</evidence>
<dbReference type="PANTHER" id="PTHR43095:SF5">
    <property type="entry name" value="XYLULOSE KINASE"/>
    <property type="match status" value="1"/>
</dbReference>
<evidence type="ECO:0000259" key="3">
    <source>
        <dbReference type="Pfam" id="PF02782"/>
    </source>
</evidence>
<comment type="caution">
    <text evidence="4">The sequence shown here is derived from an EMBL/GenBank/DDBJ whole genome shotgun (WGS) entry which is preliminary data.</text>
</comment>
<accession>X1HXZ9</accession>
<sequence>SPYQIMDNKAAKIPVGSSNLLYLPYLMGERSPYWNPLAKGAFIGLNIRHTRNHMIRAVMEGVALNLKIILDAFIEQGAEIDKIRLIGGGAKGNVWRRILADVFNKTIVIPNLLDEATSMGAALIGGVGVGIYDDFSFADKMFKIKENIIPDENNSKIYNRIYPAFKDAYKGLEGVYDILNS</sequence>
<dbReference type="InterPro" id="IPR018485">
    <property type="entry name" value="FGGY_C"/>
</dbReference>
<dbReference type="InterPro" id="IPR043129">
    <property type="entry name" value="ATPase_NBD"/>
</dbReference>
<dbReference type="PANTHER" id="PTHR43095">
    <property type="entry name" value="SUGAR KINASE"/>
    <property type="match status" value="1"/>
</dbReference>
<keyword evidence="2" id="KW-0418">Kinase</keyword>
<evidence type="ECO:0000256" key="1">
    <source>
        <dbReference type="ARBA" id="ARBA00022679"/>
    </source>
</evidence>
<dbReference type="Gene3D" id="3.30.420.40">
    <property type="match status" value="1"/>
</dbReference>
<feature type="non-terminal residue" evidence="4">
    <location>
        <position position="1"/>
    </location>
</feature>
<keyword evidence="1" id="KW-0808">Transferase</keyword>
<dbReference type="SUPFAM" id="SSF53067">
    <property type="entry name" value="Actin-like ATPase domain"/>
    <property type="match status" value="1"/>
</dbReference>